<protein>
    <submittedName>
        <fullName evidence="1">Uncharacterized protein</fullName>
    </submittedName>
</protein>
<reference evidence="1" key="2">
    <citation type="journal article" date="2024" name="Plant">
        <title>Genomic evolution and insights into agronomic trait innovations of Sesamum species.</title>
        <authorList>
            <person name="Miao H."/>
            <person name="Wang L."/>
            <person name="Qu L."/>
            <person name="Liu H."/>
            <person name="Sun Y."/>
            <person name="Le M."/>
            <person name="Wang Q."/>
            <person name="Wei S."/>
            <person name="Zheng Y."/>
            <person name="Lin W."/>
            <person name="Duan Y."/>
            <person name="Cao H."/>
            <person name="Xiong S."/>
            <person name="Wang X."/>
            <person name="Wei L."/>
            <person name="Li C."/>
            <person name="Ma Q."/>
            <person name="Ju M."/>
            <person name="Zhao R."/>
            <person name="Li G."/>
            <person name="Mu C."/>
            <person name="Tian Q."/>
            <person name="Mei H."/>
            <person name="Zhang T."/>
            <person name="Gao T."/>
            <person name="Zhang H."/>
        </authorList>
    </citation>
    <scope>NUCLEOTIDE SEQUENCE</scope>
    <source>
        <strain evidence="1">3651</strain>
    </source>
</reference>
<evidence type="ECO:0000313" key="1">
    <source>
        <dbReference type="EMBL" id="KAK4428650.1"/>
    </source>
</evidence>
<gene>
    <name evidence="1" type="ORF">Salat_1164800</name>
</gene>
<dbReference type="Proteomes" id="UP001293254">
    <property type="component" value="Unassembled WGS sequence"/>
</dbReference>
<dbReference type="AlphaFoldDB" id="A0AAE1YE99"/>
<comment type="caution">
    <text evidence="1">The sequence shown here is derived from an EMBL/GenBank/DDBJ whole genome shotgun (WGS) entry which is preliminary data.</text>
</comment>
<sequence length="130" mass="14364">MARPGQVLDLGLRSRKWMDLGEFGLTWASGVEALARPGASRARIDTGLFIGCLHKARRVPELGLAAGVISRLGRPWPEWLDLGESQLMRGMGKRVEELARPEGTTSPRARARGWCNSLTWATMARVAQPW</sequence>
<accession>A0AAE1YE99</accession>
<keyword evidence="2" id="KW-1185">Reference proteome</keyword>
<evidence type="ECO:0000313" key="2">
    <source>
        <dbReference type="Proteomes" id="UP001293254"/>
    </source>
</evidence>
<dbReference type="EMBL" id="JACGWO010000004">
    <property type="protein sequence ID" value="KAK4428650.1"/>
    <property type="molecule type" value="Genomic_DNA"/>
</dbReference>
<reference evidence="1" key="1">
    <citation type="submission" date="2020-06" db="EMBL/GenBank/DDBJ databases">
        <authorList>
            <person name="Li T."/>
            <person name="Hu X."/>
            <person name="Zhang T."/>
            <person name="Song X."/>
            <person name="Zhang H."/>
            <person name="Dai N."/>
            <person name="Sheng W."/>
            <person name="Hou X."/>
            <person name="Wei L."/>
        </authorList>
    </citation>
    <scope>NUCLEOTIDE SEQUENCE</scope>
    <source>
        <strain evidence="1">3651</strain>
        <tissue evidence="1">Leaf</tissue>
    </source>
</reference>
<proteinExistence type="predicted"/>
<name>A0AAE1YE99_9LAMI</name>
<organism evidence="1 2">
    <name type="scientific">Sesamum alatum</name>
    <dbReference type="NCBI Taxonomy" id="300844"/>
    <lineage>
        <taxon>Eukaryota</taxon>
        <taxon>Viridiplantae</taxon>
        <taxon>Streptophyta</taxon>
        <taxon>Embryophyta</taxon>
        <taxon>Tracheophyta</taxon>
        <taxon>Spermatophyta</taxon>
        <taxon>Magnoliopsida</taxon>
        <taxon>eudicotyledons</taxon>
        <taxon>Gunneridae</taxon>
        <taxon>Pentapetalae</taxon>
        <taxon>asterids</taxon>
        <taxon>lamiids</taxon>
        <taxon>Lamiales</taxon>
        <taxon>Pedaliaceae</taxon>
        <taxon>Sesamum</taxon>
    </lineage>
</organism>